<dbReference type="PANTHER" id="PTHR43155">
    <property type="entry name" value="CYCLIC DI-GMP PHOSPHODIESTERASE PA4108-RELATED"/>
    <property type="match status" value="1"/>
</dbReference>
<organism evidence="2 3">
    <name type="scientific">Pseudoduganella danionis</name>
    <dbReference type="NCBI Taxonomy" id="1890295"/>
    <lineage>
        <taxon>Bacteria</taxon>
        <taxon>Pseudomonadati</taxon>
        <taxon>Pseudomonadota</taxon>
        <taxon>Betaproteobacteria</taxon>
        <taxon>Burkholderiales</taxon>
        <taxon>Oxalobacteraceae</taxon>
        <taxon>Telluria group</taxon>
        <taxon>Pseudoduganella</taxon>
    </lineage>
</organism>
<feature type="domain" description="HD-GYP" evidence="1">
    <location>
        <begin position="87"/>
        <end position="287"/>
    </location>
</feature>
<accession>A0ABW9SUM7</accession>
<dbReference type="EMBL" id="WNKW01000004">
    <property type="protein sequence ID" value="MTW34404.1"/>
    <property type="molecule type" value="Genomic_DNA"/>
</dbReference>
<protein>
    <submittedName>
        <fullName evidence="2">HD domain-containing protein</fullName>
    </submittedName>
</protein>
<dbReference type="SUPFAM" id="SSF109604">
    <property type="entry name" value="HD-domain/PDEase-like"/>
    <property type="match status" value="1"/>
</dbReference>
<dbReference type="Gene3D" id="1.10.3210.10">
    <property type="entry name" value="Hypothetical protein af1432"/>
    <property type="match status" value="1"/>
</dbReference>
<dbReference type="Pfam" id="PF13487">
    <property type="entry name" value="HD_5"/>
    <property type="match status" value="1"/>
</dbReference>
<dbReference type="CDD" id="cd00077">
    <property type="entry name" value="HDc"/>
    <property type="match status" value="1"/>
</dbReference>
<dbReference type="Proteomes" id="UP000735592">
    <property type="component" value="Unassembled WGS sequence"/>
</dbReference>
<name>A0ABW9SUM7_9BURK</name>
<dbReference type="InterPro" id="IPR037522">
    <property type="entry name" value="HD_GYP_dom"/>
</dbReference>
<proteinExistence type="predicted"/>
<dbReference type="InterPro" id="IPR003607">
    <property type="entry name" value="HD/PDEase_dom"/>
</dbReference>
<keyword evidence="3" id="KW-1185">Reference proteome</keyword>
<gene>
    <name evidence="2" type="ORF">GM655_16470</name>
</gene>
<comment type="caution">
    <text evidence="2">The sequence shown here is derived from an EMBL/GenBank/DDBJ whole genome shotgun (WGS) entry which is preliminary data.</text>
</comment>
<sequence>MPMPWNVYGENGDLMVRKGHMLASVSQISSLVAQGVYEDYSGQSSVPASAVRKLNAAGQQLAALLPLIEQGTAPHDVLVRLEMVAGLVAKAVAVDTDVAVAAILHNQQSLPYSIRHSLNSAIIVHLLGQARQLAQPEVRSLTLAALTMNVGMLAQHQRLQECSEELCSSDRAMVLHHCERGVQLLRAAGIDDARWLECVLHHHENEDGSGYPLRKAGAQIPPLARLLALADRYCARVSERAYRKTMAPNLALRDLLLDANVTVDGNLAPMLIRALGIYPVGTYVRLLNGEVAVVARRGLQSTTPQVETVLCPRSGPLARSQPRDTRTGVHGIRDALTMAQAAALQAPPLRMEQVWGGRAAA</sequence>
<dbReference type="PROSITE" id="PS51832">
    <property type="entry name" value="HD_GYP"/>
    <property type="match status" value="1"/>
</dbReference>
<evidence type="ECO:0000313" key="3">
    <source>
        <dbReference type="Proteomes" id="UP000735592"/>
    </source>
</evidence>
<reference evidence="2 3" key="1">
    <citation type="submission" date="2019-11" db="EMBL/GenBank/DDBJ databases">
        <title>Type strains purchased from KCTC, JCM and DSMZ.</title>
        <authorList>
            <person name="Lu H."/>
        </authorList>
    </citation>
    <scope>NUCLEOTIDE SEQUENCE [LARGE SCALE GENOMIC DNA]</scope>
    <source>
        <strain evidence="2 3">DSM 103461</strain>
    </source>
</reference>
<dbReference type="PANTHER" id="PTHR43155:SF2">
    <property type="entry name" value="CYCLIC DI-GMP PHOSPHODIESTERASE PA4108"/>
    <property type="match status" value="1"/>
</dbReference>
<evidence type="ECO:0000313" key="2">
    <source>
        <dbReference type="EMBL" id="MTW34404.1"/>
    </source>
</evidence>
<evidence type="ECO:0000259" key="1">
    <source>
        <dbReference type="PROSITE" id="PS51832"/>
    </source>
</evidence>